<dbReference type="InterPro" id="IPR036390">
    <property type="entry name" value="WH_DNA-bd_sf"/>
</dbReference>
<dbReference type="CDD" id="cd00090">
    <property type="entry name" value="HTH_ARSR"/>
    <property type="match status" value="1"/>
</dbReference>
<dbReference type="SUPFAM" id="SSF46785">
    <property type="entry name" value="Winged helix' DNA-binding domain"/>
    <property type="match status" value="1"/>
</dbReference>
<name>A0A1G6DJI2_9STRE</name>
<dbReference type="GO" id="GO:0003677">
    <property type="term" value="F:DNA binding"/>
    <property type="evidence" value="ECO:0007669"/>
    <property type="project" value="UniProtKB-KW"/>
</dbReference>
<accession>A0A1G6DJI2</accession>
<reference evidence="3 4" key="1">
    <citation type="submission" date="2016-10" db="EMBL/GenBank/DDBJ databases">
        <authorList>
            <person name="de Groot N.N."/>
        </authorList>
    </citation>
    <scope>NUCLEOTIDE SEQUENCE [LARGE SCALE GENOMIC DNA]</scope>
    <source>
        <strain evidence="3 4">A-4</strain>
    </source>
</reference>
<dbReference type="GO" id="GO:0003700">
    <property type="term" value="F:DNA-binding transcription factor activity"/>
    <property type="evidence" value="ECO:0007669"/>
    <property type="project" value="InterPro"/>
</dbReference>
<evidence type="ECO:0000259" key="2">
    <source>
        <dbReference type="PROSITE" id="PS50987"/>
    </source>
</evidence>
<dbReference type="AlphaFoldDB" id="A0A1G6DJI2"/>
<dbReference type="PROSITE" id="PS50987">
    <property type="entry name" value="HTH_ARSR_2"/>
    <property type="match status" value="1"/>
</dbReference>
<dbReference type="STRING" id="439219.SAMN02910293_02252"/>
<evidence type="ECO:0000313" key="3">
    <source>
        <dbReference type="EMBL" id="SDB45261.1"/>
    </source>
</evidence>
<dbReference type="InterPro" id="IPR001845">
    <property type="entry name" value="HTH_ArsR_DNA-bd_dom"/>
</dbReference>
<sequence>MPFIYNQKRSEIFELTMLPVLSYSMKEWEWDFTQKELSLLAKDLDTLEEIYQLFLPFQAKIREYHLMGAGASFLTVCYFYLINQDKEPSDIEELHELVLAMTEKELEVCLHHFVEEDNLGDTSGMDFWKILNELSLKPEDKWQIFSFSHNLKENIKKTVEISRVLIDLYQPYFEKARSERESFAQTIKPEQLLEEAKFLQLENFSISSEDFELYIISPWMIRLSLISYVKKFGKYRKFLILSCKIDEVLLSHNELDEDNFSAVLKILSDLSRYKVLVALTQPHAKSKDIAESLGITSAAVSFHRQKLQNAQLLLFNSDEKNVKYDPNRELIQAVIDKLKEDFDL</sequence>
<keyword evidence="1" id="KW-0238">DNA-binding</keyword>
<feature type="domain" description="HTH arsR-type" evidence="2">
    <location>
        <begin position="252"/>
        <end position="344"/>
    </location>
</feature>
<keyword evidence="4" id="KW-1185">Reference proteome</keyword>
<evidence type="ECO:0000313" key="4">
    <source>
        <dbReference type="Proteomes" id="UP000182508"/>
    </source>
</evidence>
<dbReference type="InterPro" id="IPR036388">
    <property type="entry name" value="WH-like_DNA-bd_sf"/>
</dbReference>
<evidence type="ECO:0000256" key="1">
    <source>
        <dbReference type="ARBA" id="ARBA00023125"/>
    </source>
</evidence>
<dbReference type="Gene3D" id="1.10.10.10">
    <property type="entry name" value="Winged helix-like DNA-binding domain superfamily/Winged helix DNA-binding domain"/>
    <property type="match status" value="1"/>
</dbReference>
<proteinExistence type="predicted"/>
<dbReference type="eggNOG" id="ENOG5033HMS">
    <property type="taxonomic scope" value="Bacteria"/>
</dbReference>
<dbReference type="SMART" id="SM00418">
    <property type="entry name" value="HTH_ARSR"/>
    <property type="match status" value="1"/>
</dbReference>
<protein>
    <recommendedName>
        <fullName evidence="2">HTH arsR-type domain-containing protein</fullName>
    </recommendedName>
</protein>
<organism evidence="3 4">
    <name type="scientific">Streptococcus henryi</name>
    <dbReference type="NCBI Taxonomy" id="439219"/>
    <lineage>
        <taxon>Bacteria</taxon>
        <taxon>Bacillati</taxon>
        <taxon>Bacillota</taxon>
        <taxon>Bacilli</taxon>
        <taxon>Lactobacillales</taxon>
        <taxon>Streptococcaceae</taxon>
        <taxon>Streptococcus</taxon>
    </lineage>
</organism>
<dbReference type="RefSeq" id="WP_074486691.1">
    <property type="nucleotide sequence ID" value="NZ_FMXP01000041.1"/>
</dbReference>
<dbReference type="Proteomes" id="UP000182508">
    <property type="component" value="Unassembled WGS sequence"/>
</dbReference>
<gene>
    <name evidence="3" type="ORF">SAMN02910293_02252</name>
</gene>
<dbReference type="EMBL" id="FMXP01000041">
    <property type="protein sequence ID" value="SDB45261.1"/>
    <property type="molecule type" value="Genomic_DNA"/>
</dbReference>
<dbReference type="InterPro" id="IPR011991">
    <property type="entry name" value="ArsR-like_HTH"/>
</dbReference>